<dbReference type="PANTHER" id="PTHR35848:SF6">
    <property type="entry name" value="CUPIN TYPE-2 DOMAIN-CONTAINING PROTEIN"/>
    <property type="match status" value="1"/>
</dbReference>
<name>A0AAJ0CJA8_9HYPO</name>
<dbReference type="EMBL" id="JASWJB010000203">
    <property type="protein sequence ID" value="KAK2593627.1"/>
    <property type="molecule type" value="Genomic_DNA"/>
</dbReference>
<reference evidence="3" key="1">
    <citation type="submission" date="2023-06" db="EMBL/GenBank/DDBJ databases">
        <title>Conoideocrella luteorostrata (Hypocreales: Clavicipitaceae), a potential biocontrol fungus for elongate hemlock scale in United States Christmas tree production areas.</title>
        <authorList>
            <person name="Barrett H."/>
            <person name="Lovett B."/>
            <person name="Macias A.M."/>
            <person name="Stajich J.E."/>
            <person name="Kasson M.T."/>
        </authorList>
    </citation>
    <scope>NUCLEOTIDE SEQUENCE</scope>
    <source>
        <strain evidence="3">ARSEF 14590</strain>
    </source>
</reference>
<dbReference type="Proteomes" id="UP001251528">
    <property type="component" value="Unassembled WGS sequence"/>
</dbReference>
<feature type="domain" description="Cupin type-2" evidence="2">
    <location>
        <begin position="66"/>
        <end position="133"/>
    </location>
</feature>
<dbReference type="Pfam" id="PF07883">
    <property type="entry name" value="Cupin_2"/>
    <property type="match status" value="1"/>
</dbReference>
<protein>
    <recommendedName>
        <fullName evidence="2">Cupin type-2 domain-containing protein</fullName>
    </recommendedName>
</protein>
<proteinExistence type="predicted"/>
<accession>A0AAJ0CJA8</accession>
<dbReference type="AlphaFoldDB" id="A0AAJ0CJA8"/>
<dbReference type="InterPro" id="IPR051610">
    <property type="entry name" value="GPI/OXD"/>
</dbReference>
<evidence type="ECO:0000313" key="4">
    <source>
        <dbReference type="Proteomes" id="UP001251528"/>
    </source>
</evidence>
<keyword evidence="4" id="KW-1185">Reference proteome</keyword>
<evidence type="ECO:0000256" key="1">
    <source>
        <dbReference type="ARBA" id="ARBA00022723"/>
    </source>
</evidence>
<sequence>MGGCASRAVRSQIREDPALSPQVIEHLTISQMDLHSFPDSAHGNVVWKTVFSSPATPTDSMCAGIATCPPGGHLALHQHAPAEMYYILAGSGNVEVNGVANHVSAGTVLWIPGDAMHGVFCGPKETLEWLYVFPEAQFKNIVYRFKGAEMIIDADAPSIPQDASRVLQLLASATPGFTKDSAVLDAVTFEGMKKPIGPGLLMTPVIAAALHGMCGIVANEILDPRDGQRSDPRVAVNTDHAAFWLGSVDMSRRNGSTVRELAKNGKLGSIFPKDIEKDTFATPL</sequence>
<dbReference type="Gene3D" id="2.60.120.10">
    <property type="entry name" value="Jelly Rolls"/>
    <property type="match status" value="1"/>
</dbReference>
<dbReference type="PANTHER" id="PTHR35848">
    <property type="entry name" value="OXALATE-BINDING PROTEIN"/>
    <property type="match status" value="1"/>
</dbReference>
<gene>
    <name evidence="3" type="ORF">QQS21_008675</name>
</gene>
<evidence type="ECO:0000313" key="3">
    <source>
        <dbReference type="EMBL" id="KAK2593627.1"/>
    </source>
</evidence>
<comment type="caution">
    <text evidence="3">The sequence shown here is derived from an EMBL/GenBank/DDBJ whole genome shotgun (WGS) entry which is preliminary data.</text>
</comment>
<dbReference type="InterPro" id="IPR013096">
    <property type="entry name" value="Cupin_2"/>
</dbReference>
<keyword evidence="1" id="KW-0479">Metal-binding</keyword>
<dbReference type="InterPro" id="IPR014710">
    <property type="entry name" value="RmlC-like_jellyroll"/>
</dbReference>
<dbReference type="GO" id="GO:0046872">
    <property type="term" value="F:metal ion binding"/>
    <property type="evidence" value="ECO:0007669"/>
    <property type="project" value="UniProtKB-KW"/>
</dbReference>
<dbReference type="SUPFAM" id="SSF51182">
    <property type="entry name" value="RmlC-like cupins"/>
    <property type="match status" value="1"/>
</dbReference>
<evidence type="ECO:0000259" key="2">
    <source>
        <dbReference type="Pfam" id="PF07883"/>
    </source>
</evidence>
<dbReference type="InterPro" id="IPR011051">
    <property type="entry name" value="RmlC_Cupin_sf"/>
</dbReference>
<organism evidence="3 4">
    <name type="scientific">Conoideocrella luteorostrata</name>
    <dbReference type="NCBI Taxonomy" id="1105319"/>
    <lineage>
        <taxon>Eukaryota</taxon>
        <taxon>Fungi</taxon>
        <taxon>Dikarya</taxon>
        <taxon>Ascomycota</taxon>
        <taxon>Pezizomycotina</taxon>
        <taxon>Sordariomycetes</taxon>
        <taxon>Hypocreomycetidae</taxon>
        <taxon>Hypocreales</taxon>
        <taxon>Clavicipitaceae</taxon>
        <taxon>Conoideocrella</taxon>
    </lineage>
</organism>